<name>A0A1N7H851_9NOCA</name>
<feature type="compositionally biased region" description="Low complexity" evidence="15">
    <location>
        <begin position="369"/>
        <end position="383"/>
    </location>
</feature>
<feature type="compositionally biased region" description="Polar residues" evidence="15">
    <location>
        <begin position="384"/>
        <end position="396"/>
    </location>
</feature>
<evidence type="ECO:0000256" key="2">
    <source>
        <dbReference type="ARBA" id="ARBA00007866"/>
    </source>
</evidence>
<evidence type="ECO:0000256" key="1">
    <source>
        <dbReference type="ARBA" id="ARBA00004141"/>
    </source>
</evidence>
<accession>A0A1N7H851</accession>
<comment type="similarity">
    <text evidence="2">Belongs to the cytochrome c oxidase subunit 2 family.</text>
</comment>
<dbReference type="STRING" id="1344003.SAMN05445060_3679"/>
<dbReference type="PANTHER" id="PTHR22888">
    <property type="entry name" value="CYTOCHROME C OXIDASE, SUBUNIT II"/>
    <property type="match status" value="1"/>
</dbReference>
<dbReference type="EMBL" id="FTNT01000012">
    <property type="protein sequence ID" value="SIS20848.1"/>
    <property type="molecule type" value="Genomic_DNA"/>
</dbReference>
<protein>
    <recommendedName>
        <fullName evidence="3">cytochrome-c oxidase</fullName>
        <ecNumber evidence="3">7.1.1.9</ecNumber>
    </recommendedName>
    <alternativeName>
        <fullName evidence="13">Cytochrome aa3 subunit 2</fullName>
    </alternativeName>
</protein>
<feature type="compositionally biased region" description="Basic and acidic residues" evidence="15">
    <location>
        <begin position="203"/>
        <end position="223"/>
    </location>
</feature>
<feature type="region of interest" description="Disordered" evidence="15">
    <location>
        <begin position="201"/>
        <end position="223"/>
    </location>
</feature>
<dbReference type="EC" id="7.1.1.9" evidence="3"/>
<reference evidence="18 19" key="1">
    <citation type="submission" date="2017-01" db="EMBL/GenBank/DDBJ databases">
        <authorList>
            <person name="Mah S.A."/>
            <person name="Swanson W.J."/>
            <person name="Moy G.W."/>
            <person name="Vacquier V.D."/>
        </authorList>
    </citation>
    <scope>NUCLEOTIDE SEQUENCE [LARGE SCALE GENOMIC DNA]</scope>
    <source>
        <strain evidence="18 19">CPCC 203464</strain>
    </source>
</reference>
<dbReference type="PANTHER" id="PTHR22888:SF9">
    <property type="entry name" value="CYTOCHROME C OXIDASE SUBUNIT 2"/>
    <property type="match status" value="1"/>
</dbReference>
<dbReference type="GO" id="GO:0004129">
    <property type="term" value="F:cytochrome-c oxidase activity"/>
    <property type="evidence" value="ECO:0007669"/>
    <property type="project" value="UniProtKB-EC"/>
</dbReference>
<evidence type="ECO:0000256" key="3">
    <source>
        <dbReference type="ARBA" id="ARBA00012949"/>
    </source>
</evidence>
<evidence type="ECO:0000256" key="13">
    <source>
        <dbReference type="ARBA" id="ARBA00031399"/>
    </source>
</evidence>
<dbReference type="InterPro" id="IPR001505">
    <property type="entry name" value="Copper_CuA"/>
</dbReference>
<keyword evidence="10" id="KW-0186">Copper</keyword>
<evidence type="ECO:0000256" key="9">
    <source>
        <dbReference type="ARBA" id="ARBA00022989"/>
    </source>
</evidence>
<dbReference type="InterPro" id="IPR045187">
    <property type="entry name" value="CcO_II"/>
</dbReference>
<keyword evidence="9 16" id="KW-1133">Transmembrane helix</keyword>
<feature type="domain" description="Cytochrome oxidase subunit II copper A binding" evidence="17">
    <location>
        <begin position="162"/>
        <end position="336"/>
    </location>
</feature>
<evidence type="ECO:0000256" key="8">
    <source>
        <dbReference type="ARBA" id="ARBA00022982"/>
    </source>
</evidence>
<keyword evidence="4" id="KW-0813">Transport</keyword>
<keyword evidence="19" id="KW-1185">Reference proteome</keyword>
<keyword evidence="7" id="KW-1278">Translocase</keyword>
<evidence type="ECO:0000313" key="18">
    <source>
        <dbReference type="EMBL" id="SIS20848.1"/>
    </source>
</evidence>
<keyword evidence="11 16" id="KW-0472">Membrane</keyword>
<dbReference type="GO" id="GO:0042773">
    <property type="term" value="P:ATP synthesis coupled electron transport"/>
    <property type="evidence" value="ECO:0007669"/>
    <property type="project" value="TreeGrafter"/>
</dbReference>
<dbReference type="SUPFAM" id="SSF49503">
    <property type="entry name" value="Cupredoxins"/>
    <property type="match status" value="1"/>
</dbReference>
<dbReference type="InterPro" id="IPR002429">
    <property type="entry name" value="CcO_II-like_C"/>
</dbReference>
<sequence>MCVLRRSMTARPSGLRRVVGGVQEGVKLAHGGRRTPRLGRGGKRLAALGVLGVGALLLSGCSGSEVVRFGWPNGITPESKDMLHLWQWCVIAALAVGVLVWGLTFWTVAFHRKKAGDDSIPRQTAYNVPLELTYTAIPFVMVAVLFYFTVIVQNNVEAKKADPAVTIDVTAFQWNWKFGYRDVKFADGSDYNGFERTGSPFEFQKEEPKTDEEKHPLPDGGRSDEVRNYLNFNKIETIGSSQEIPVLVLPVGRRIEFQIASADVIHSFWVPEFLFKRDVMPFPKQQHTDDRFQVSSIDKEGAFVGRCAEMCGTYHSQMNFEVRAVSEAKFDAYIKYRSANPQAGNAEALKAICEQPLSVSTFPFQTQRSTSGSGTPSKTGDTSNTTLPNCTAAQGA</sequence>
<comment type="catalytic activity">
    <reaction evidence="14">
        <text>4 Fe(II)-[cytochrome c] + O2 + 8 H(+)(in) = 4 Fe(III)-[cytochrome c] + 2 H2O + 4 H(+)(out)</text>
        <dbReference type="Rhea" id="RHEA:11436"/>
        <dbReference type="Rhea" id="RHEA-COMP:10350"/>
        <dbReference type="Rhea" id="RHEA-COMP:14399"/>
        <dbReference type="ChEBI" id="CHEBI:15377"/>
        <dbReference type="ChEBI" id="CHEBI:15378"/>
        <dbReference type="ChEBI" id="CHEBI:15379"/>
        <dbReference type="ChEBI" id="CHEBI:29033"/>
        <dbReference type="ChEBI" id="CHEBI:29034"/>
        <dbReference type="EC" id="7.1.1.9"/>
    </reaction>
</comment>
<dbReference type="InterPro" id="IPR008972">
    <property type="entry name" value="Cupredoxin"/>
</dbReference>
<comment type="function">
    <text evidence="12">Subunits I and II form the functional core of the enzyme complex. Electrons originating in cytochrome c are transferred via heme a and Cu(A) to the binuclear center formed by heme a3 and Cu(B).</text>
</comment>
<dbReference type="GO" id="GO:0005507">
    <property type="term" value="F:copper ion binding"/>
    <property type="evidence" value="ECO:0007669"/>
    <property type="project" value="InterPro"/>
</dbReference>
<feature type="transmembrane region" description="Helical" evidence="16">
    <location>
        <begin position="45"/>
        <end position="65"/>
    </location>
</feature>
<keyword evidence="6" id="KW-0479">Metal-binding</keyword>
<dbReference type="PROSITE" id="PS50857">
    <property type="entry name" value="COX2_CUA"/>
    <property type="match status" value="1"/>
</dbReference>
<evidence type="ECO:0000256" key="7">
    <source>
        <dbReference type="ARBA" id="ARBA00022967"/>
    </source>
</evidence>
<dbReference type="Pfam" id="PF00116">
    <property type="entry name" value="COX2"/>
    <property type="match status" value="1"/>
</dbReference>
<evidence type="ECO:0000256" key="15">
    <source>
        <dbReference type="SAM" id="MobiDB-lite"/>
    </source>
</evidence>
<evidence type="ECO:0000256" key="5">
    <source>
        <dbReference type="ARBA" id="ARBA00022692"/>
    </source>
</evidence>
<dbReference type="InterPro" id="IPR036257">
    <property type="entry name" value="Cyt_c_oxidase_su2_TM_sf"/>
</dbReference>
<dbReference type="AlphaFoldDB" id="A0A1N7H851"/>
<dbReference type="PROSITE" id="PS00078">
    <property type="entry name" value="COX2"/>
    <property type="match status" value="1"/>
</dbReference>
<keyword evidence="8" id="KW-0249">Electron transport</keyword>
<feature type="transmembrane region" description="Helical" evidence="16">
    <location>
        <begin position="85"/>
        <end position="111"/>
    </location>
</feature>
<dbReference type="GO" id="GO:0016020">
    <property type="term" value="C:membrane"/>
    <property type="evidence" value="ECO:0007669"/>
    <property type="project" value="UniProtKB-SubCell"/>
</dbReference>
<dbReference type="SUPFAM" id="SSF81464">
    <property type="entry name" value="Cytochrome c oxidase subunit II-like, transmembrane region"/>
    <property type="match status" value="1"/>
</dbReference>
<evidence type="ECO:0000256" key="16">
    <source>
        <dbReference type="SAM" id="Phobius"/>
    </source>
</evidence>
<evidence type="ECO:0000256" key="10">
    <source>
        <dbReference type="ARBA" id="ARBA00023008"/>
    </source>
</evidence>
<gene>
    <name evidence="18" type="ORF">SAMN05445060_3679</name>
</gene>
<evidence type="ECO:0000256" key="4">
    <source>
        <dbReference type="ARBA" id="ARBA00022448"/>
    </source>
</evidence>
<organism evidence="18 19">
    <name type="scientific">Williamsia sterculiae</name>
    <dbReference type="NCBI Taxonomy" id="1344003"/>
    <lineage>
        <taxon>Bacteria</taxon>
        <taxon>Bacillati</taxon>
        <taxon>Actinomycetota</taxon>
        <taxon>Actinomycetes</taxon>
        <taxon>Mycobacteriales</taxon>
        <taxon>Nocardiaceae</taxon>
        <taxon>Williamsia</taxon>
    </lineage>
</organism>
<comment type="subcellular location">
    <subcellularLocation>
        <location evidence="1">Membrane</location>
        <topology evidence="1">Multi-pass membrane protein</topology>
    </subcellularLocation>
</comment>
<dbReference type="Proteomes" id="UP000186218">
    <property type="component" value="Unassembled WGS sequence"/>
</dbReference>
<evidence type="ECO:0000256" key="14">
    <source>
        <dbReference type="ARBA" id="ARBA00047816"/>
    </source>
</evidence>
<evidence type="ECO:0000256" key="11">
    <source>
        <dbReference type="ARBA" id="ARBA00023136"/>
    </source>
</evidence>
<evidence type="ECO:0000259" key="17">
    <source>
        <dbReference type="PROSITE" id="PS50857"/>
    </source>
</evidence>
<evidence type="ECO:0000256" key="12">
    <source>
        <dbReference type="ARBA" id="ARBA00024688"/>
    </source>
</evidence>
<feature type="region of interest" description="Disordered" evidence="15">
    <location>
        <begin position="364"/>
        <end position="396"/>
    </location>
</feature>
<dbReference type="Gene3D" id="2.60.40.420">
    <property type="entry name" value="Cupredoxins - blue copper proteins"/>
    <property type="match status" value="1"/>
</dbReference>
<feature type="transmembrane region" description="Helical" evidence="16">
    <location>
        <begin position="132"/>
        <end position="152"/>
    </location>
</feature>
<evidence type="ECO:0000256" key="6">
    <source>
        <dbReference type="ARBA" id="ARBA00022723"/>
    </source>
</evidence>
<evidence type="ECO:0000313" key="19">
    <source>
        <dbReference type="Proteomes" id="UP000186218"/>
    </source>
</evidence>
<keyword evidence="5 16" id="KW-0812">Transmembrane</keyword>
<dbReference type="Gene3D" id="1.10.287.90">
    <property type="match status" value="1"/>
</dbReference>
<proteinExistence type="inferred from homology"/>